<dbReference type="STRING" id="3659.A0A0A0LP42"/>
<feature type="region of interest" description="Disordered" evidence="7">
    <location>
        <begin position="115"/>
        <end position="145"/>
    </location>
</feature>
<protein>
    <recommendedName>
        <fullName evidence="8">RWP-RK domain-containing protein</fullName>
    </recommendedName>
</protein>
<evidence type="ECO:0000256" key="3">
    <source>
        <dbReference type="ARBA" id="ARBA00023054"/>
    </source>
</evidence>
<dbReference type="EMBL" id="CM002922">
    <property type="protein sequence ID" value="KGN63670.1"/>
    <property type="molecule type" value="Genomic_DNA"/>
</dbReference>
<evidence type="ECO:0000256" key="5">
    <source>
        <dbReference type="ARBA" id="ARBA00023163"/>
    </source>
</evidence>
<dbReference type="GO" id="GO:0003677">
    <property type="term" value="F:DNA binding"/>
    <property type="evidence" value="ECO:0007669"/>
    <property type="project" value="UniProtKB-KW"/>
</dbReference>
<keyword evidence="3" id="KW-0175">Coiled coil</keyword>
<reference evidence="9 10" key="2">
    <citation type="journal article" date="2009" name="PLoS ONE">
        <title>An integrated genetic and cytogenetic map of the cucumber genome.</title>
        <authorList>
            <person name="Ren Y."/>
            <person name="Zhang Z."/>
            <person name="Liu J."/>
            <person name="Staub J.E."/>
            <person name="Han Y."/>
            <person name="Cheng Z."/>
            <person name="Li X."/>
            <person name="Lu J."/>
            <person name="Miao H."/>
            <person name="Kang H."/>
            <person name="Xie B."/>
            <person name="Gu X."/>
            <person name="Wang X."/>
            <person name="Du Y."/>
            <person name="Jin W."/>
            <person name="Huang S."/>
        </authorList>
    </citation>
    <scope>NUCLEOTIDE SEQUENCE [LARGE SCALE GENOMIC DNA]</scope>
    <source>
        <strain evidence="10">cv. 9930</strain>
    </source>
</reference>
<keyword evidence="5" id="KW-0804">Transcription</keyword>
<dbReference type="eggNOG" id="ENOG502QSPQ">
    <property type="taxonomic scope" value="Eukaryota"/>
</dbReference>
<reference evidence="9 10" key="4">
    <citation type="journal article" date="2011" name="BMC Genomics">
        <title>RNA-Seq improves annotation of protein-coding genes in the cucumber genome.</title>
        <authorList>
            <person name="Li Z."/>
            <person name="Zhang Z."/>
            <person name="Yan P."/>
            <person name="Huang S."/>
            <person name="Fei Z."/>
            <person name="Lin K."/>
        </authorList>
    </citation>
    <scope>NUCLEOTIDE SEQUENCE [LARGE SCALE GENOMIC DNA]</scope>
    <source>
        <strain evidence="10">cv. 9930</strain>
    </source>
</reference>
<accession>A0A0A0LP42</accession>
<evidence type="ECO:0000256" key="7">
    <source>
        <dbReference type="SAM" id="MobiDB-lite"/>
    </source>
</evidence>
<reference evidence="9 10" key="1">
    <citation type="journal article" date="2009" name="Nat. Genet.">
        <title>The genome of the cucumber, Cucumis sativus L.</title>
        <authorList>
            <person name="Huang S."/>
            <person name="Li R."/>
            <person name="Zhang Z."/>
            <person name="Li L."/>
            <person name="Gu X."/>
            <person name="Fan W."/>
            <person name="Lucas W.J."/>
            <person name="Wang X."/>
            <person name="Xie B."/>
            <person name="Ni P."/>
            <person name="Ren Y."/>
            <person name="Zhu H."/>
            <person name="Li J."/>
            <person name="Lin K."/>
            <person name="Jin W."/>
            <person name="Fei Z."/>
            <person name="Li G."/>
            <person name="Staub J."/>
            <person name="Kilian A."/>
            <person name="van der Vossen E.A."/>
            <person name="Wu Y."/>
            <person name="Guo J."/>
            <person name="He J."/>
            <person name="Jia Z."/>
            <person name="Ren Y."/>
            <person name="Tian G."/>
            <person name="Lu Y."/>
            <person name="Ruan J."/>
            <person name="Qian W."/>
            <person name="Wang M."/>
            <person name="Huang Q."/>
            <person name="Li B."/>
            <person name="Xuan Z."/>
            <person name="Cao J."/>
            <person name="Asan"/>
            <person name="Wu Z."/>
            <person name="Zhang J."/>
            <person name="Cai Q."/>
            <person name="Bai Y."/>
            <person name="Zhao B."/>
            <person name="Han Y."/>
            <person name="Li Y."/>
            <person name="Li X."/>
            <person name="Wang S."/>
            <person name="Shi Q."/>
            <person name="Liu S."/>
            <person name="Cho W.K."/>
            <person name="Kim J.Y."/>
            <person name="Xu Y."/>
            <person name="Heller-Uszynska K."/>
            <person name="Miao H."/>
            <person name="Cheng Z."/>
            <person name="Zhang S."/>
            <person name="Wu J."/>
            <person name="Yang Y."/>
            <person name="Kang H."/>
            <person name="Li M."/>
            <person name="Liang H."/>
            <person name="Ren X."/>
            <person name="Shi Z."/>
            <person name="Wen M."/>
            <person name="Jian M."/>
            <person name="Yang H."/>
            <person name="Zhang G."/>
            <person name="Yang Z."/>
            <person name="Chen R."/>
            <person name="Liu S."/>
            <person name="Li J."/>
            <person name="Ma L."/>
            <person name="Liu H."/>
            <person name="Zhou Y."/>
            <person name="Zhao J."/>
            <person name="Fang X."/>
            <person name="Li G."/>
            <person name="Fang L."/>
            <person name="Li Y."/>
            <person name="Liu D."/>
            <person name="Zheng H."/>
            <person name="Zhang Y."/>
            <person name="Qin N."/>
            <person name="Li Z."/>
            <person name="Yang G."/>
            <person name="Yang S."/>
            <person name="Bolund L."/>
            <person name="Kristiansen K."/>
            <person name="Zheng H."/>
            <person name="Li S."/>
            <person name="Zhang X."/>
            <person name="Yang H."/>
            <person name="Wang J."/>
            <person name="Sun R."/>
            <person name="Zhang B."/>
            <person name="Jiang S."/>
            <person name="Wang J."/>
            <person name="Du Y."/>
            <person name="Li S."/>
        </authorList>
    </citation>
    <scope>NUCLEOTIDE SEQUENCE [LARGE SCALE GENOMIC DNA]</scope>
    <source>
        <strain evidence="10">cv. 9930</strain>
    </source>
</reference>
<keyword evidence="4" id="KW-0238">DNA-binding</keyword>
<evidence type="ECO:0000256" key="2">
    <source>
        <dbReference type="ARBA" id="ARBA00023015"/>
    </source>
</evidence>
<evidence type="ECO:0000256" key="4">
    <source>
        <dbReference type="ARBA" id="ARBA00023125"/>
    </source>
</evidence>
<dbReference type="Proteomes" id="UP000029981">
    <property type="component" value="Chromosome 1"/>
</dbReference>
<evidence type="ECO:0000313" key="10">
    <source>
        <dbReference type="Proteomes" id="UP000029981"/>
    </source>
</evidence>
<evidence type="ECO:0000256" key="6">
    <source>
        <dbReference type="ARBA" id="ARBA00023242"/>
    </source>
</evidence>
<keyword evidence="10" id="KW-1185">Reference proteome</keyword>
<dbReference type="Pfam" id="PF02042">
    <property type="entry name" value="RWP-RK"/>
    <property type="match status" value="1"/>
</dbReference>
<dbReference type="InterPro" id="IPR044607">
    <property type="entry name" value="RKD-like"/>
</dbReference>
<evidence type="ECO:0000256" key="1">
    <source>
        <dbReference type="ARBA" id="ARBA00004049"/>
    </source>
</evidence>
<reference evidence="9 10" key="3">
    <citation type="journal article" date="2010" name="BMC Genomics">
        <title>Transcriptome sequencing and comparative analysis of cucumber flowers with different sex types.</title>
        <authorList>
            <person name="Guo S."/>
            <person name="Zheng Y."/>
            <person name="Joung J.G."/>
            <person name="Liu S."/>
            <person name="Zhang Z."/>
            <person name="Crasta O.R."/>
            <person name="Sobral B.W."/>
            <person name="Xu Y."/>
            <person name="Huang S."/>
            <person name="Fei Z."/>
        </authorList>
    </citation>
    <scope>NUCLEOTIDE SEQUENCE [LARGE SCALE GENOMIC DNA]</scope>
    <source>
        <strain evidence="10">cv. 9930</strain>
    </source>
</reference>
<comment type="function">
    <text evidence="1">Putative transcription factor.</text>
</comment>
<evidence type="ECO:0000313" key="9">
    <source>
        <dbReference type="EMBL" id="KGN63670.1"/>
    </source>
</evidence>
<dbReference type="InterPro" id="IPR003035">
    <property type="entry name" value="RWP-RK_dom"/>
</dbReference>
<keyword evidence="2" id="KW-0805">Transcription regulation</keyword>
<name>A0A0A0LP42_CUCSA</name>
<gene>
    <name evidence="9" type="ORF">Csa_1G009740</name>
</gene>
<organism evidence="9 10">
    <name type="scientific">Cucumis sativus</name>
    <name type="common">Cucumber</name>
    <dbReference type="NCBI Taxonomy" id="3659"/>
    <lineage>
        <taxon>Eukaryota</taxon>
        <taxon>Viridiplantae</taxon>
        <taxon>Streptophyta</taxon>
        <taxon>Embryophyta</taxon>
        <taxon>Tracheophyta</taxon>
        <taxon>Spermatophyta</taxon>
        <taxon>Magnoliopsida</taxon>
        <taxon>eudicotyledons</taxon>
        <taxon>Gunneridae</taxon>
        <taxon>Pentapetalae</taxon>
        <taxon>rosids</taxon>
        <taxon>fabids</taxon>
        <taxon>Cucurbitales</taxon>
        <taxon>Cucurbitaceae</taxon>
        <taxon>Benincaseae</taxon>
        <taxon>Cucumis</taxon>
    </lineage>
</organism>
<dbReference type="Gramene" id="KGN63670">
    <property type="protein sequence ID" value="KGN63670"/>
    <property type="gene ID" value="Csa_1G009740"/>
</dbReference>
<dbReference type="OMA" id="FSSANCM"/>
<dbReference type="GO" id="GO:0003700">
    <property type="term" value="F:DNA-binding transcription factor activity"/>
    <property type="evidence" value="ECO:0007669"/>
    <property type="project" value="InterPro"/>
</dbReference>
<dbReference type="PANTHER" id="PTHR46373:SF20">
    <property type="entry name" value="PROTEIN RKD1"/>
    <property type="match status" value="1"/>
</dbReference>
<feature type="compositionally biased region" description="Low complexity" evidence="7">
    <location>
        <begin position="133"/>
        <end position="145"/>
    </location>
</feature>
<dbReference type="AlphaFoldDB" id="A0A0A0LP42"/>
<proteinExistence type="predicted"/>
<sequence length="327" mass="37965">MDPSWRPKCEIMPSFEDSYPFSCNLSPIHFSSYRSSYNHNYSGLDWNYANFGLQENIFEESFLDPEDIVPINTYISEDEVGIWNEMDNGVFGVVEEEPPLLLLECGENEEKEEMVVSNKKGKKRSMRLKSENECSNNNSNNNGSCYSSSKMLSRKVIQEYYYMPITQAAKELNVGLTLLKKRCRELGIGRWPHRKLMSIQTLIKNIKELIEKGDDEEGNGSENYKLKNVLEILENEKKLMEERPDLQLEDNTKRLRQACFKANYKKRKLSGLIINNNNNNNIDDINSQSYFSSSTTTIDDQDHDDYDEEMKYLLSDCSFSSANCMFM</sequence>
<evidence type="ECO:0000259" key="8">
    <source>
        <dbReference type="PROSITE" id="PS51519"/>
    </source>
</evidence>
<keyword evidence="6" id="KW-0539">Nucleus</keyword>
<dbReference type="PANTHER" id="PTHR46373">
    <property type="entry name" value="PROTEIN RKD4"/>
    <property type="match status" value="1"/>
</dbReference>
<dbReference type="PROSITE" id="PS51519">
    <property type="entry name" value="RWP_RK"/>
    <property type="match status" value="1"/>
</dbReference>
<feature type="domain" description="RWP-RK" evidence="8">
    <location>
        <begin position="135"/>
        <end position="219"/>
    </location>
</feature>